<keyword evidence="2" id="KW-1133">Transmembrane helix</keyword>
<sequence>MMKAIFRNKLALVLLGAALACLAGFVLLSDGNVARAATAEPNVIFKTVTWPNMDESGGIYGGTDTKGMLLTFDKNLSNDTAIAGGSKQKVNLAEQIGGNFLLNSIPMNTIEGAQICYFSGTHLWISAPGIENKTFLEIREGTQIFDAVLPEVRLCNHSQMFRGWHQEKDFVDVTYTEEKWWKSNYGEPGIAGGAKGVLLGFSENLSEASNGMKEYNFAKESVGDRVKLGGIPISEIEGAYLIYHSGVNLFVYAPNMFAYRTITIEEGTEFLGARFASGMKLYLDPTTYKWEEGEQSAEKVNFSAISWNSQDSSGDDSCGGGKGVLLTFDKNLSRSDKEDGTKGFIKSINLAFLPAAETITFNGKPLSQIEGANIRYFNGPHLWIQIPEGEKGTDDLAEGCAYNGVLSIEADTRFLDVSLPALTIYREGDTWGTEQNVYVNYLNEDGTAYGDRQKVKVGTSLQEPVPPTKPQTASQTFPFDGWYHEGVKWNFADPVTQPITLKAVFKEEVRKYTVTFDGKDGKQIEYETKVPKPADPVKDNTAEFTYEFLGWYDGNDEWDFENDVVTSDLNLVAKFNETKNSYKVTISFEGIDGKQPVELTQEYGTKVDFSKYDIEHYSFEIFNDSQKISEFTVEGEANLKIVYAIDKFTVTFDGKDGKQIGYGAKIPKPADPVKANTAEFTYEFVGWYNGNAEWDFENGVVTGDLNLVAKFDATKNSYKVTISFEGIDGKQSVELTQEYGTKVDFSKYAEEGYTYKVYCGEEETTELTVSENTAIKIVYEKVSQGSGCKGGIVGGAALPCCGLLAYAVVMLMKRRQK</sequence>
<evidence type="ECO:0000313" key="4">
    <source>
        <dbReference type="EMBL" id="RXZ61593.1"/>
    </source>
</evidence>
<keyword evidence="2" id="KW-0472">Membrane</keyword>
<comment type="subcellular location">
    <subcellularLocation>
        <location evidence="1">Cell envelope</location>
    </subcellularLocation>
</comment>
<protein>
    <recommendedName>
        <fullName evidence="6">InlB B-repeat-containing protein</fullName>
    </recommendedName>
</protein>
<dbReference type="Proteomes" id="UP000291269">
    <property type="component" value="Unassembled WGS sequence"/>
</dbReference>
<dbReference type="AlphaFoldDB" id="A0A4Q2KE03"/>
<organism evidence="4 5">
    <name type="scientific">Candidatus Borkfalkia ceftriaxoniphila</name>
    <dbReference type="NCBI Taxonomy" id="2508949"/>
    <lineage>
        <taxon>Bacteria</taxon>
        <taxon>Bacillati</taxon>
        <taxon>Bacillota</taxon>
        <taxon>Clostridia</taxon>
        <taxon>Christensenellales</taxon>
        <taxon>Christensenellaceae</taxon>
        <taxon>Candidatus Borkfalkia</taxon>
    </lineage>
</organism>
<keyword evidence="3" id="KW-0732">Signal</keyword>
<proteinExistence type="predicted"/>
<dbReference type="OrthoDB" id="1771659at2"/>
<dbReference type="GO" id="GO:0030313">
    <property type="term" value="C:cell envelope"/>
    <property type="evidence" value="ECO:0007669"/>
    <property type="project" value="UniProtKB-SubCell"/>
</dbReference>
<keyword evidence="5" id="KW-1185">Reference proteome</keyword>
<feature type="signal peptide" evidence="3">
    <location>
        <begin position="1"/>
        <end position="36"/>
    </location>
</feature>
<evidence type="ECO:0000256" key="2">
    <source>
        <dbReference type="SAM" id="Phobius"/>
    </source>
</evidence>
<dbReference type="RefSeq" id="WP_129224410.1">
    <property type="nucleotide sequence ID" value="NZ_SDOZ01000002.1"/>
</dbReference>
<dbReference type="InterPro" id="IPR042229">
    <property type="entry name" value="Listeria/Bacterioides_rpt_sf"/>
</dbReference>
<feature type="chain" id="PRO_5020416648" description="InlB B-repeat-containing protein" evidence="3">
    <location>
        <begin position="37"/>
        <end position="817"/>
    </location>
</feature>
<dbReference type="PROSITE" id="PS51257">
    <property type="entry name" value="PROKAR_LIPOPROTEIN"/>
    <property type="match status" value="1"/>
</dbReference>
<dbReference type="InterPro" id="IPR013378">
    <property type="entry name" value="InlB-like_B-rpt"/>
</dbReference>
<dbReference type="Gene3D" id="2.60.40.4270">
    <property type="entry name" value="Listeria-Bacteroides repeat domain"/>
    <property type="match status" value="3"/>
</dbReference>
<gene>
    <name evidence="4" type="ORF">ESZ91_04145</name>
</gene>
<comment type="caution">
    <text evidence="4">The sequence shown here is derived from an EMBL/GenBank/DDBJ whole genome shotgun (WGS) entry which is preliminary data.</text>
</comment>
<keyword evidence="2" id="KW-0812">Transmembrane</keyword>
<evidence type="ECO:0000313" key="5">
    <source>
        <dbReference type="Proteomes" id="UP000291269"/>
    </source>
</evidence>
<reference evidence="4 5" key="1">
    <citation type="journal article" date="2019" name="Gut">
        <title>Antibiotics-induced monodominance of a novel gut bacterial order.</title>
        <authorList>
            <person name="Hildebrand F."/>
            <person name="Moitinho-Silva L."/>
            <person name="Blasche S."/>
            <person name="Jahn M.T."/>
            <person name="Gossmann T.I."/>
            <person name="Heuerta-Cepas J."/>
            <person name="Hercog R."/>
            <person name="Luetge M."/>
            <person name="Bahram M."/>
            <person name="Pryszlak A."/>
            <person name="Alves R.J."/>
            <person name="Waszak S.M."/>
            <person name="Zhu A."/>
            <person name="Ye L."/>
            <person name="Costea P.I."/>
            <person name="Aalvink S."/>
            <person name="Belzer C."/>
            <person name="Forslund S.K."/>
            <person name="Sunagawa S."/>
            <person name="Hentschel U."/>
            <person name="Merten C."/>
            <person name="Patil K.R."/>
            <person name="Benes V."/>
            <person name="Bork P."/>
        </authorList>
    </citation>
    <scope>NUCLEOTIDE SEQUENCE [LARGE SCALE GENOMIC DNA]</scope>
    <source>
        <strain evidence="4 5">HDS1380</strain>
    </source>
</reference>
<name>A0A4Q2KE03_9FIRM</name>
<feature type="transmembrane region" description="Helical" evidence="2">
    <location>
        <begin position="791"/>
        <end position="812"/>
    </location>
</feature>
<evidence type="ECO:0000256" key="1">
    <source>
        <dbReference type="ARBA" id="ARBA00004196"/>
    </source>
</evidence>
<dbReference type="Pfam" id="PF09479">
    <property type="entry name" value="Flg_new"/>
    <property type="match status" value="3"/>
</dbReference>
<evidence type="ECO:0000256" key="3">
    <source>
        <dbReference type="SAM" id="SignalP"/>
    </source>
</evidence>
<accession>A0A4Q2KE03</accession>
<evidence type="ECO:0008006" key="6">
    <source>
        <dbReference type="Google" id="ProtNLM"/>
    </source>
</evidence>
<dbReference type="EMBL" id="SDOZ01000002">
    <property type="protein sequence ID" value="RXZ61593.1"/>
    <property type="molecule type" value="Genomic_DNA"/>
</dbReference>